<keyword evidence="2" id="KW-0325">Glycoprotein</keyword>
<dbReference type="EMBL" id="JADGKB010000140">
    <property type="protein sequence ID" value="KAJ3252473.1"/>
    <property type="molecule type" value="Genomic_DNA"/>
</dbReference>
<comment type="caution">
    <text evidence="5">The sequence shown here is derived from an EMBL/GenBank/DDBJ whole genome shotgun (WGS) entry which is preliminary data.</text>
</comment>
<dbReference type="Proteomes" id="UP001210925">
    <property type="component" value="Unassembled WGS sequence"/>
</dbReference>
<proteinExistence type="predicted"/>
<protein>
    <submittedName>
        <fullName evidence="5">Endopolyphosphatase</fullName>
    </submittedName>
</protein>
<dbReference type="AlphaFoldDB" id="A0AAD5UAS9"/>
<reference evidence="5" key="1">
    <citation type="submission" date="2020-05" db="EMBL/GenBank/DDBJ databases">
        <title>Phylogenomic resolution of chytrid fungi.</title>
        <authorList>
            <person name="Stajich J.E."/>
            <person name="Amses K."/>
            <person name="Simmons R."/>
            <person name="Seto K."/>
            <person name="Myers J."/>
            <person name="Bonds A."/>
            <person name="Quandt C.A."/>
            <person name="Barry K."/>
            <person name="Liu P."/>
            <person name="Grigoriev I."/>
            <person name="Longcore J.E."/>
            <person name="James T.Y."/>
        </authorList>
    </citation>
    <scope>NUCLEOTIDE SEQUENCE</scope>
    <source>
        <strain evidence="5">PLAUS21</strain>
    </source>
</reference>
<dbReference type="InterPro" id="IPR029052">
    <property type="entry name" value="Metallo-depent_PP-like"/>
</dbReference>
<evidence type="ECO:0000313" key="6">
    <source>
        <dbReference type="Proteomes" id="UP001210925"/>
    </source>
</evidence>
<dbReference type="Gene3D" id="3.60.21.10">
    <property type="match status" value="1"/>
</dbReference>
<keyword evidence="3" id="KW-0812">Transmembrane</keyword>
<sequence>MKILVFAKICLAWNFLHITDIHWDPLYTDSNLANDYCHSSLFDNHYKGVKPYFGKIGSECDSPTPLVNSTFSFIAGLNQSIKAVFLTGDLARHDRDSSIPRTSGEISDQIKTVINQISGSTNALLLPTIGNWDTYQIGYTFQRDYSRLFDIWKVLWSETQQGQIFPTFMAGGYYSLDVKSVTVLSVNTIDWFIDNKVLGDCHSNFEMSSHPGDIQFKWLHDTLASLKANNKSAVLIGHTYKSEPLYKSKCLATFTNIIGSFSNLIISQYYGHVNLDVTYLVTKKDKYEIIPLRKQELLKSTKIKNIVGQFFTGPSIIPFSNPSFRLGTIKGHKLVKHVQYYADLDELNNNHKDGLPIASDQFYSPTCDTSEAYQLKSLDPKWWKVFLDTVHDQIEQYGYSAFLDTYRACEHSQKIPPEENEKSKLVFSADTLWAIIIVTSIIFLACVVVTYEYGRNLENQSYSPIPESPED</sequence>
<name>A0AAD5UAS9_9FUNG</name>
<evidence type="ECO:0000256" key="1">
    <source>
        <dbReference type="ARBA" id="ARBA00022801"/>
    </source>
</evidence>
<gene>
    <name evidence="5" type="primary">PPN1_1</name>
    <name evidence="5" type="ORF">HK103_001542</name>
</gene>
<accession>A0AAD5UAS9</accession>
<dbReference type="SUPFAM" id="SSF56300">
    <property type="entry name" value="Metallo-dependent phosphatases"/>
    <property type="match status" value="1"/>
</dbReference>
<dbReference type="GO" id="GO:0006798">
    <property type="term" value="P:polyphosphate catabolic process"/>
    <property type="evidence" value="ECO:0007669"/>
    <property type="project" value="TreeGrafter"/>
</dbReference>
<dbReference type="GO" id="GO:0008081">
    <property type="term" value="F:phosphoric diester hydrolase activity"/>
    <property type="evidence" value="ECO:0007669"/>
    <property type="project" value="TreeGrafter"/>
</dbReference>
<organism evidence="5 6">
    <name type="scientific">Boothiomyces macroporosus</name>
    <dbReference type="NCBI Taxonomy" id="261099"/>
    <lineage>
        <taxon>Eukaryota</taxon>
        <taxon>Fungi</taxon>
        <taxon>Fungi incertae sedis</taxon>
        <taxon>Chytridiomycota</taxon>
        <taxon>Chytridiomycota incertae sedis</taxon>
        <taxon>Chytridiomycetes</taxon>
        <taxon>Rhizophydiales</taxon>
        <taxon>Terramycetaceae</taxon>
        <taxon>Boothiomyces</taxon>
    </lineage>
</organism>
<evidence type="ECO:0000256" key="3">
    <source>
        <dbReference type="SAM" id="Phobius"/>
    </source>
</evidence>
<evidence type="ECO:0000313" key="5">
    <source>
        <dbReference type="EMBL" id="KAJ3252473.1"/>
    </source>
</evidence>
<keyword evidence="3" id="KW-1133">Transmembrane helix</keyword>
<feature type="signal peptide" evidence="4">
    <location>
        <begin position="1"/>
        <end position="23"/>
    </location>
</feature>
<dbReference type="GO" id="GO:0004309">
    <property type="term" value="F:exopolyphosphatase activity"/>
    <property type="evidence" value="ECO:0007669"/>
    <property type="project" value="TreeGrafter"/>
</dbReference>
<dbReference type="PANTHER" id="PTHR10340">
    <property type="entry name" value="SPHINGOMYELIN PHOSPHODIESTERASE"/>
    <property type="match status" value="1"/>
</dbReference>
<feature type="transmembrane region" description="Helical" evidence="3">
    <location>
        <begin position="432"/>
        <end position="451"/>
    </location>
</feature>
<evidence type="ECO:0000256" key="4">
    <source>
        <dbReference type="SAM" id="SignalP"/>
    </source>
</evidence>
<feature type="chain" id="PRO_5042182780" evidence="4">
    <location>
        <begin position="24"/>
        <end position="471"/>
    </location>
</feature>
<keyword evidence="4" id="KW-0732">Signal</keyword>
<dbReference type="GO" id="GO:0005615">
    <property type="term" value="C:extracellular space"/>
    <property type="evidence" value="ECO:0007669"/>
    <property type="project" value="TreeGrafter"/>
</dbReference>
<dbReference type="GO" id="GO:0000324">
    <property type="term" value="C:fungal-type vacuole"/>
    <property type="evidence" value="ECO:0007669"/>
    <property type="project" value="TreeGrafter"/>
</dbReference>
<keyword evidence="1" id="KW-0378">Hydrolase</keyword>
<evidence type="ECO:0000256" key="2">
    <source>
        <dbReference type="ARBA" id="ARBA00023180"/>
    </source>
</evidence>
<dbReference type="PANTHER" id="PTHR10340:SF55">
    <property type="entry name" value="ENDOPOLYPHOSPHATASE"/>
    <property type="match status" value="1"/>
</dbReference>
<keyword evidence="6" id="KW-1185">Reference proteome</keyword>
<keyword evidence="3" id="KW-0472">Membrane</keyword>
<dbReference type="GO" id="GO:0000298">
    <property type="term" value="F:endopolyphosphatase activity"/>
    <property type="evidence" value="ECO:0007669"/>
    <property type="project" value="TreeGrafter"/>
</dbReference>